<sequence>MIGAQFPDDHLRTFLKNALIYLLSDPNLRYTLLAYPILDFSEFVYELL</sequence>
<name>A0A9N9FC19_9GLOM</name>
<accession>A0A9N9FC19</accession>
<organism evidence="1 2">
    <name type="scientific">Acaulospora morrowiae</name>
    <dbReference type="NCBI Taxonomy" id="94023"/>
    <lineage>
        <taxon>Eukaryota</taxon>
        <taxon>Fungi</taxon>
        <taxon>Fungi incertae sedis</taxon>
        <taxon>Mucoromycota</taxon>
        <taxon>Glomeromycotina</taxon>
        <taxon>Glomeromycetes</taxon>
        <taxon>Diversisporales</taxon>
        <taxon>Acaulosporaceae</taxon>
        <taxon>Acaulospora</taxon>
    </lineage>
</organism>
<dbReference type="EMBL" id="CAJVPV010002359">
    <property type="protein sequence ID" value="CAG8524393.1"/>
    <property type="molecule type" value="Genomic_DNA"/>
</dbReference>
<proteinExistence type="predicted"/>
<dbReference type="Proteomes" id="UP000789342">
    <property type="component" value="Unassembled WGS sequence"/>
</dbReference>
<protein>
    <submittedName>
        <fullName evidence="1">3210_t:CDS:1</fullName>
    </submittedName>
</protein>
<gene>
    <name evidence="1" type="ORF">AMORRO_LOCUS4365</name>
</gene>
<keyword evidence="2" id="KW-1185">Reference proteome</keyword>
<dbReference type="AlphaFoldDB" id="A0A9N9FC19"/>
<comment type="caution">
    <text evidence="1">The sequence shown here is derived from an EMBL/GenBank/DDBJ whole genome shotgun (WGS) entry which is preliminary data.</text>
</comment>
<reference evidence="1" key="1">
    <citation type="submission" date="2021-06" db="EMBL/GenBank/DDBJ databases">
        <authorList>
            <person name="Kallberg Y."/>
            <person name="Tangrot J."/>
            <person name="Rosling A."/>
        </authorList>
    </citation>
    <scope>NUCLEOTIDE SEQUENCE</scope>
    <source>
        <strain evidence="1">CL551</strain>
    </source>
</reference>
<evidence type="ECO:0000313" key="1">
    <source>
        <dbReference type="EMBL" id="CAG8524393.1"/>
    </source>
</evidence>
<evidence type="ECO:0000313" key="2">
    <source>
        <dbReference type="Proteomes" id="UP000789342"/>
    </source>
</evidence>